<proteinExistence type="predicted"/>
<keyword evidence="1" id="KW-0812">Transmembrane</keyword>
<accession>A0A7M4EQI3</accession>
<organism evidence="3 4">
    <name type="scientific">Crocodylus porosus</name>
    <name type="common">Saltwater crocodile</name>
    <name type="synonym">Estuarine crocodile</name>
    <dbReference type="NCBI Taxonomy" id="8502"/>
    <lineage>
        <taxon>Eukaryota</taxon>
        <taxon>Metazoa</taxon>
        <taxon>Chordata</taxon>
        <taxon>Craniata</taxon>
        <taxon>Vertebrata</taxon>
        <taxon>Euteleostomi</taxon>
        <taxon>Archelosauria</taxon>
        <taxon>Archosauria</taxon>
        <taxon>Crocodylia</taxon>
        <taxon>Longirostres</taxon>
        <taxon>Crocodylidae</taxon>
        <taxon>Crocodylus</taxon>
    </lineage>
</organism>
<keyword evidence="4" id="KW-1185">Reference proteome</keyword>
<feature type="transmembrane region" description="Helical" evidence="1">
    <location>
        <begin position="61"/>
        <end position="83"/>
    </location>
</feature>
<dbReference type="Ensembl" id="ENSCPRT00005015590.1">
    <property type="protein sequence ID" value="ENSCPRP00005013269.1"/>
    <property type="gene ID" value="ENSCPRG00005009385.1"/>
</dbReference>
<dbReference type="AlphaFoldDB" id="A0A7M4EQI3"/>
<evidence type="ECO:0000259" key="2">
    <source>
        <dbReference type="Pfam" id="PF16297"/>
    </source>
</evidence>
<evidence type="ECO:0000313" key="3">
    <source>
        <dbReference type="Ensembl" id="ENSCPRP00005013269.1"/>
    </source>
</evidence>
<keyword evidence="1" id="KW-1133">Transmembrane helix</keyword>
<sequence length="135" mass="15993">KVKEVFVLLNKVLVKSHLEYCNQFLHSQVYWLCSKVATHQRPHLEPCLPIPLLERYDHDWLCFWGLCIQYPVMVSLVVSLLMGDALNWAMPLVECNCLVLQNYVAFLQEFIIMFGDLHPTWKRDKEESQKSQKER</sequence>
<reference evidence="3" key="1">
    <citation type="submission" date="2025-08" db="UniProtKB">
        <authorList>
            <consortium name="Ensembl"/>
        </authorList>
    </citation>
    <scope>IDENTIFICATION</scope>
</reference>
<dbReference type="Pfam" id="PF16297">
    <property type="entry name" value="DUF4939"/>
    <property type="match status" value="1"/>
</dbReference>
<evidence type="ECO:0000313" key="4">
    <source>
        <dbReference type="Proteomes" id="UP000594220"/>
    </source>
</evidence>
<reference evidence="3" key="2">
    <citation type="submission" date="2025-09" db="UniProtKB">
        <authorList>
            <consortium name="Ensembl"/>
        </authorList>
    </citation>
    <scope>IDENTIFICATION</scope>
</reference>
<dbReference type="InterPro" id="IPR032549">
    <property type="entry name" value="DUF4939"/>
</dbReference>
<feature type="domain" description="DUF4939" evidence="2">
    <location>
        <begin position="73"/>
        <end position="122"/>
    </location>
</feature>
<name>A0A7M4EQI3_CROPO</name>
<keyword evidence="1" id="KW-0472">Membrane</keyword>
<dbReference type="Proteomes" id="UP000594220">
    <property type="component" value="Unplaced"/>
</dbReference>
<evidence type="ECO:0000256" key="1">
    <source>
        <dbReference type="SAM" id="Phobius"/>
    </source>
</evidence>
<protein>
    <recommendedName>
        <fullName evidence="2">DUF4939 domain-containing protein</fullName>
    </recommendedName>
</protein>